<dbReference type="Proteomes" id="UP000183832">
    <property type="component" value="Unassembled WGS sequence"/>
</dbReference>
<dbReference type="AlphaFoldDB" id="A0A1J1HTD8"/>
<gene>
    <name evidence="1" type="ORF">CLUMA_CG005010</name>
</gene>
<keyword evidence="2" id="KW-1185">Reference proteome</keyword>
<accession>A0A1J1HTD8</accession>
<evidence type="ECO:0000313" key="2">
    <source>
        <dbReference type="Proteomes" id="UP000183832"/>
    </source>
</evidence>
<protein>
    <submittedName>
        <fullName evidence="1">CLUMA_CG005010, isoform A</fullName>
    </submittedName>
</protein>
<organism evidence="1 2">
    <name type="scientific">Clunio marinus</name>
    <dbReference type="NCBI Taxonomy" id="568069"/>
    <lineage>
        <taxon>Eukaryota</taxon>
        <taxon>Metazoa</taxon>
        <taxon>Ecdysozoa</taxon>
        <taxon>Arthropoda</taxon>
        <taxon>Hexapoda</taxon>
        <taxon>Insecta</taxon>
        <taxon>Pterygota</taxon>
        <taxon>Neoptera</taxon>
        <taxon>Endopterygota</taxon>
        <taxon>Diptera</taxon>
        <taxon>Nematocera</taxon>
        <taxon>Chironomoidea</taxon>
        <taxon>Chironomidae</taxon>
        <taxon>Clunio</taxon>
    </lineage>
</organism>
<proteinExistence type="predicted"/>
<sequence>MSQVTLAMVSYEPNTTNNNITDFNAFIRKPIEQHNRINIQMSNPCPEKAKDGMKITQSFLQCWKTLGKYFKDDFTNSN</sequence>
<name>A0A1J1HTD8_9DIPT</name>
<dbReference type="EMBL" id="CVRI01000020">
    <property type="protein sequence ID" value="CRK91336.1"/>
    <property type="molecule type" value="Genomic_DNA"/>
</dbReference>
<reference evidence="1 2" key="1">
    <citation type="submission" date="2015-04" db="EMBL/GenBank/DDBJ databases">
        <authorList>
            <person name="Syromyatnikov M.Y."/>
            <person name="Popov V.N."/>
        </authorList>
    </citation>
    <scope>NUCLEOTIDE SEQUENCE [LARGE SCALE GENOMIC DNA]</scope>
</reference>
<evidence type="ECO:0000313" key="1">
    <source>
        <dbReference type="EMBL" id="CRK91336.1"/>
    </source>
</evidence>